<keyword evidence="3" id="KW-1185">Reference proteome</keyword>
<dbReference type="EMBL" id="CP092880">
    <property type="protein sequence ID" value="UYV80172.1"/>
    <property type="molecule type" value="Genomic_DNA"/>
</dbReference>
<feature type="region of interest" description="Disordered" evidence="1">
    <location>
        <begin position="310"/>
        <end position="575"/>
    </location>
</feature>
<dbReference type="Proteomes" id="UP001235939">
    <property type="component" value="Chromosome 18"/>
</dbReference>
<accession>A0ABY6LG50</accession>
<dbReference type="Gene3D" id="1.10.8.10">
    <property type="entry name" value="DNA helicase RuvA subunit, C-terminal domain"/>
    <property type="match status" value="1"/>
</dbReference>
<evidence type="ECO:0000313" key="2">
    <source>
        <dbReference type="EMBL" id="UYV80172.1"/>
    </source>
</evidence>
<evidence type="ECO:0000256" key="1">
    <source>
        <dbReference type="SAM" id="MobiDB-lite"/>
    </source>
</evidence>
<evidence type="ECO:0000313" key="3">
    <source>
        <dbReference type="Proteomes" id="UP001235939"/>
    </source>
</evidence>
<gene>
    <name evidence="2" type="ORF">LAZ67_18001879</name>
</gene>
<organism evidence="2 3">
    <name type="scientific">Cordylochernes scorpioides</name>
    <dbReference type="NCBI Taxonomy" id="51811"/>
    <lineage>
        <taxon>Eukaryota</taxon>
        <taxon>Metazoa</taxon>
        <taxon>Ecdysozoa</taxon>
        <taxon>Arthropoda</taxon>
        <taxon>Chelicerata</taxon>
        <taxon>Arachnida</taxon>
        <taxon>Pseudoscorpiones</taxon>
        <taxon>Cheliferoidea</taxon>
        <taxon>Chernetidae</taxon>
        <taxon>Cordylochernes</taxon>
    </lineage>
</organism>
<sequence length="575" mass="63658">MSIFRGVLISGKKDGTIILWGVIQCSLAQGPGESDSSSLEELTQDSAQLEACVAQLRDIMGPSPPHDTLVRTSIYHVDTSETEYDHNISSYTSESYPQLDAMPQKDVKQKPSVSEVKPSKKFHAIKRLSPYYQFRKTKSRHSSEDENLPLKNLFEPLISFQLDYLRQNKNIKNLPQPSSFSQLQELTAKLVETLTNQTSVKDSDPHKEGLPIQKHLSDEESSAQLSKEKVFSSSIYSRKELPSPISSSIYNVPLYVELTDKVNSYLPPITIRDQPFHGTHHMKHMPHLGCKNEPEKKCPFKPKPEKVFPVCTLPEQPHKDSGPPSQKTLSPHPARSLPPPYQISDLDLPAPSPERLSGSDSEVPSHERSLPPPYQISGSISPVPSHEGPILPPGQLYNSDLLSLPPEKSPTPTSHQLKRSDSPTPSLPQTHPLYGPVSLVPFPEPSFLPLYQLSSSDSPVAKGPRSHPKNKSDSPTPLHEKSLAPPHLLYGPVSPVPTPERSFPPLYQLSSSDSPAPSPEGLLPPDQLKRLDSPPQSPQRSTLPSRQLHFVDSSDSSPKRPLPHHRKRADSPIPS</sequence>
<name>A0ABY6LG50_9ARAC</name>
<feature type="region of interest" description="Disordered" evidence="1">
    <location>
        <begin position="197"/>
        <end position="225"/>
    </location>
</feature>
<protein>
    <submittedName>
        <fullName evidence="2">Uncharacterized protein</fullName>
    </submittedName>
</protein>
<proteinExistence type="predicted"/>
<reference evidence="2 3" key="1">
    <citation type="submission" date="2022-01" db="EMBL/GenBank/DDBJ databases">
        <title>A chromosomal length assembly of Cordylochernes scorpioides.</title>
        <authorList>
            <person name="Zeh D."/>
            <person name="Zeh J."/>
        </authorList>
    </citation>
    <scope>NUCLEOTIDE SEQUENCE [LARGE SCALE GENOMIC DNA]</scope>
    <source>
        <strain evidence="2">IN4F17</strain>
        <tissue evidence="2">Whole Body</tissue>
    </source>
</reference>
<feature type="non-terminal residue" evidence="2">
    <location>
        <position position="575"/>
    </location>
</feature>